<comment type="caution">
    <text evidence="2">The sequence shown here is derived from an EMBL/GenBank/DDBJ whole genome shotgun (WGS) entry which is preliminary data.</text>
</comment>
<evidence type="ECO:0000313" key="2">
    <source>
        <dbReference type="EMBL" id="MDQ1149237.1"/>
    </source>
</evidence>
<reference evidence="2 3" key="1">
    <citation type="submission" date="2023-07" db="EMBL/GenBank/DDBJ databases">
        <title>Functional and genomic diversity of the sorghum phyllosphere microbiome.</title>
        <authorList>
            <person name="Shade A."/>
        </authorList>
    </citation>
    <scope>NUCLEOTIDE SEQUENCE [LARGE SCALE GENOMIC DNA]</scope>
    <source>
        <strain evidence="2 3">SORGH_AS_0892</strain>
    </source>
</reference>
<evidence type="ECO:0000313" key="3">
    <source>
        <dbReference type="Proteomes" id="UP001244640"/>
    </source>
</evidence>
<protein>
    <recommendedName>
        <fullName evidence="4">DUF4468 domain-containing protein</fullName>
    </recommendedName>
</protein>
<dbReference type="Proteomes" id="UP001244640">
    <property type="component" value="Unassembled WGS sequence"/>
</dbReference>
<keyword evidence="1" id="KW-0732">Signal</keyword>
<proteinExistence type="predicted"/>
<feature type="signal peptide" evidence="1">
    <location>
        <begin position="1"/>
        <end position="24"/>
    </location>
</feature>
<organism evidence="2 3">
    <name type="scientific">Sphingobacterium zeae</name>
    <dbReference type="NCBI Taxonomy" id="1776859"/>
    <lineage>
        <taxon>Bacteria</taxon>
        <taxon>Pseudomonadati</taxon>
        <taxon>Bacteroidota</taxon>
        <taxon>Sphingobacteriia</taxon>
        <taxon>Sphingobacteriales</taxon>
        <taxon>Sphingobacteriaceae</taxon>
        <taxon>Sphingobacterium</taxon>
    </lineage>
</organism>
<accession>A0ABU0U2P7</accession>
<evidence type="ECO:0000256" key="1">
    <source>
        <dbReference type="SAM" id="SignalP"/>
    </source>
</evidence>
<sequence length="146" mass="16661">MKRLIQISLLAIAQLFFLSSSLLAQNPERTKTVTIASDSTYTKIIQALQDGGYFISQLDRSSGFVQTSAYFENKKLLSNKEGEKIITNFLITPLKGGSSKIVLNIFLIERRRGGSYESPNYYDLDKGIIRDNRFYQQIWDKILPIL</sequence>
<name>A0ABU0U2P7_9SPHI</name>
<feature type="chain" id="PRO_5047296882" description="DUF4468 domain-containing protein" evidence="1">
    <location>
        <begin position="25"/>
        <end position="146"/>
    </location>
</feature>
<dbReference type="RefSeq" id="WP_307185108.1">
    <property type="nucleotide sequence ID" value="NZ_JAUTBA010000001.1"/>
</dbReference>
<evidence type="ECO:0008006" key="4">
    <source>
        <dbReference type="Google" id="ProtNLM"/>
    </source>
</evidence>
<keyword evidence="3" id="KW-1185">Reference proteome</keyword>
<gene>
    <name evidence="2" type="ORF">QE382_001221</name>
</gene>
<dbReference type="EMBL" id="JAUTBA010000001">
    <property type="protein sequence ID" value="MDQ1149237.1"/>
    <property type="molecule type" value="Genomic_DNA"/>
</dbReference>